<sequence length="170" mass="19597">MFDKQFNFKGRHAARARALSSSYNEAGDQIFARSYDVYLVAPIIGFSYQRAEPLDRSSDEERAVFGDILMKNNADIMFVFRTIMLLDEKNQPDVSERIKKALGNNFSKEDEELFYSYMRGGVDILYEKIIDNATLPSDFVTNLYDFLDEINAREGSVDVDAIKEYCSKFE</sequence>
<dbReference type="STRING" id="246199.CUS_6363"/>
<dbReference type="OrthoDB" id="1957719at2"/>
<proteinExistence type="predicted"/>
<dbReference type="EMBL" id="ADKM02000123">
    <property type="protein sequence ID" value="EGC01704.1"/>
    <property type="molecule type" value="Genomic_DNA"/>
</dbReference>
<protein>
    <submittedName>
        <fullName evidence="1">Uncharacterized protein</fullName>
    </submittedName>
</protein>
<reference evidence="1 2" key="1">
    <citation type="submission" date="2011-02" db="EMBL/GenBank/DDBJ databases">
        <authorList>
            <person name="Nelson K.E."/>
            <person name="Sutton G."/>
            <person name="Torralba M."/>
            <person name="Durkin S."/>
            <person name="Harkins D."/>
            <person name="Montgomery R."/>
            <person name="Ziemer C."/>
            <person name="Klaassens E."/>
            <person name="Ocuiv P."/>
            <person name="Morrison M."/>
        </authorList>
    </citation>
    <scope>NUCLEOTIDE SEQUENCE [LARGE SCALE GENOMIC DNA]</scope>
    <source>
        <strain evidence="1 2">8</strain>
    </source>
</reference>
<evidence type="ECO:0000313" key="1">
    <source>
        <dbReference type="EMBL" id="EGC01704.1"/>
    </source>
</evidence>
<dbReference type="eggNOG" id="ENOG5032Y0W">
    <property type="taxonomic scope" value="Bacteria"/>
</dbReference>
<name>E9SGE4_RUMAL</name>
<dbReference type="AlphaFoldDB" id="E9SGE4"/>
<gene>
    <name evidence="1" type="ORF">CUS_6363</name>
</gene>
<organism evidence="1 2">
    <name type="scientific">Ruminococcus albus 8</name>
    <dbReference type="NCBI Taxonomy" id="246199"/>
    <lineage>
        <taxon>Bacteria</taxon>
        <taxon>Bacillati</taxon>
        <taxon>Bacillota</taxon>
        <taxon>Clostridia</taxon>
        <taxon>Eubacteriales</taxon>
        <taxon>Oscillospiraceae</taxon>
        <taxon>Ruminococcus</taxon>
    </lineage>
</organism>
<comment type="caution">
    <text evidence="1">The sequence shown here is derived from an EMBL/GenBank/DDBJ whole genome shotgun (WGS) entry which is preliminary data.</text>
</comment>
<keyword evidence="2" id="KW-1185">Reference proteome</keyword>
<dbReference type="RefSeq" id="WP_002852571.1">
    <property type="nucleotide sequence ID" value="NZ_ADKM02000123.1"/>
</dbReference>
<evidence type="ECO:0000313" key="2">
    <source>
        <dbReference type="Proteomes" id="UP000004259"/>
    </source>
</evidence>
<accession>E9SGE4</accession>
<dbReference type="Proteomes" id="UP000004259">
    <property type="component" value="Unassembled WGS sequence"/>
</dbReference>